<organism evidence="6 7">
    <name type="scientific">Zhongshania guokunii</name>
    <dbReference type="NCBI Taxonomy" id="641783"/>
    <lineage>
        <taxon>Bacteria</taxon>
        <taxon>Pseudomonadati</taxon>
        <taxon>Pseudomonadota</taxon>
        <taxon>Gammaproteobacteria</taxon>
        <taxon>Cellvibrionales</taxon>
        <taxon>Spongiibacteraceae</taxon>
        <taxon>Zhongshania</taxon>
    </lineage>
</organism>
<dbReference type="InterPro" id="IPR000847">
    <property type="entry name" value="LysR_HTH_N"/>
</dbReference>
<feature type="domain" description="HTH lysR-type" evidence="5">
    <location>
        <begin position="7"/>
        <end position="64"/>
    </location>
</feature>
<proteinExistence type="inferred from homology"/>
<protein>
    <submittedName>
        <fullName evidence="6">LysR family transcriptional regulator</fullName>
    </submittedName>
</protein>
<dbReference type="PRINTS" id="PR00039">
    <property type="entry name" value="HTHLYSR"/>
</dbReference>
<dbReference type="Gene3D" id="3.40.190.10">
    <property type="entry name" value="Periplasmic binding protein-like II"/>
    <property type="match status" value="2"/>
</dbReference>
<keyword evidence="2" id="KW-0805">Transcription regulation</keyword>
<dbReference type="RefSeq" id="WP_368380558.1">
    <property type="nucleotide sequence ID" value="NZ_JBFRYA010000003.1"/>
</dbReference>
<keyword evidence="4" id="KW-0804">Transcription</keyword>
<evidence type="ECO:0000256" key="4">
    <source>
        <dbReference type="ARBA" id="ARBA00023163"/>
    </source>
</evidence>
<dbReference type="SUPFAM" id="SSF53850">
    <property type="entry name" value="Periplasmic binding protein-like II"/>
    <property type="match status" value="1"/>
</dbReference>
<dbReference type="PROSITE" id="PS50931">
    <property type="entry name" value="HTH_LYSR"/>
    <property type="match status" value="1"/>
</dbReference>
<accession>A0ABV3U366</accession>
<evidence type="ECO:0000256" key="2">
    <source>
        <dbReference type="ARBA" id="ARBA00023015"/>
    </source>
</evidence>
<comment type="caution">
    <text evidence="6">The sequence shown here is derived from an EMBL/GenBank/DDBJ whole genome shotgun (WGS) entry which is preliminary data.</text>
</comment>
<dbReference type="EMBL" id="JBFRYA010000003">
    <property type="protein sequence ID" value="MEX1668268.1"/>
    <property type="molecule type" value="Genomic_DNA"/>
</dbReference>
<dbReference type="PANTHER" id="PTHR30537:SF26">
    <property type="entry name" value="GLYCINE CLEAVAGE SYSTEM TRANSCRIPTIONAL ACTIVATOR"/>
    <property type="match status" value="1"/>
</dbReference>
<dbReference type="Proteomes" id="UP001557485">
    <property type="component" value="Unassembled WGS sequence"/>
</dbReference>
<keyword evidence="7" id="KW-1185">Reference proteome</keyword>
<sequence length="302" mass="34386">MSSQQLPSLNLIRVFEVAARRMSFKEAADELFVSPPAVSHQIKILEEYLGVALFKRENRKISLTADGKRYYLHVKRGLDLIDSATLAVRREKKKQRFVVNTLPNIASLLLFPNIHEFQAEHPELNIQIDSDVARIDLANSETTVAIRHECGNEPELTYHPLVKIALTPICSHAYLEQHPGLREGDFSNCRLIRISSDTYQWPRWQTQWNLLPETPNELVVSTVQASIEAVKNNIGIAMGYLPTSYQFMKNDSALVLPMPSKVTPHGECFLTYCNSKAGDKVIKAFHDWMVNIISQEWSDKNN</sequence>
<evidence type="ECO:0000313" key="6">
    <source>
        <dbReference type="EMBL" id="MEX1668268.1"/>
    </source>
</evidence>
<dbReference type="Gene3D" id="1.10.10.10">
    <property type="entry name" value="Winged helix-like DNA-binding domain superfamily/Winged helix DNA-binding domain"/>
    <property type="match status" value="1"/>
</dbReference>
<evidence type="ECO:0000256" key="1">
    <source>
        <dbReference type="ARBA" id="ARBA00009437"/>
    </source>
</evidence>
<comment type="similarity">
    <text evidence="1">Belongs to the LysR transcriptional regulatory family.</text>
</comment>
<name>A0ABV3U366_9GAMM</name>
<reference evidence="6 7" key="1">
    <citation type="journal article" date="2011" name="Int. J. Syst. Evol. Microbiol.">
        <title>Zhongshania antarctica gen. nov., sp. nov. and Zhongshania guokunii sp. nov., gammaproteobacteria respectively isolated from coastal attached (fast) ice and surface seawater of the Antarctic.</title>
        <authorList>
            <person name="Li H.J."/>
            <person name="Zhang X.Y."/>
            <person name="Chen C.X."/>
            <person name="Zhang Y.J."/>
            <person name="Gao Z.M."/>
            <person name="Yu Y."/>
            <person name="Chen X.L."/>
            <person name="Chen B."/>
            <person name="Zhang Y.Z."/>
        </authorList>
    </citation>
    <scope>NUCLEOTIDE SEQUENCE [LARGE SCALE GENOMIC DNA]</scope>
    <source>
        <strain evidence="6 7">ZS6-22T</strain>
    </source>
</reference>
<dbReference type="InterPro" id="IPR005119">
    <property type="entry name" value="LysR_subst-bd"/>
</dbReference>
<dbReference type="InterPro" id="IPR036388">
    <property type="entry name" value="WH-like_DNA-bd_sf"/>
</dbReference>
<dbReference type="InterPro" id="IPR036390">
    <property type="entry name" value="WH_DNA-bd_sf"/>
</dbReference>
<gene>
    <name evidence="6" type="ORF">AB4876_05045</name>
</gene>
<dbReference type="PANTHER" id="PTHR30537">
    <property type="entry name" value="HTH-TYPE TRANSCRIPTIONAL REGULATOR"/>
    <property type="match status" value="1"/>
</dbReference>
<dbReference type="Pfam" id="PF03466">
    <property type="entry name" value="LysR_substrate"/>
    <property type="match status" value="1"/>
</dbReference>
<evidence type="ECO:0000259" key="5">
    <source>
        <dbReference type="PROSITE" id="PS50931"/>
    </source>
</evidence>
<evidence type="ECO:0000256" key="3">
    <source>
        <dbReference type="ARBA" id="ARBA00023125"/>
    </source>
</evidence>
<dbReference type="Pfam" id="PF00126">
    <property type="entry name" value="HTH_1"/>
    <property type="match status" value="1"/>
</dbReference>
<dbReference type="SUPFAM" id="SSF46785">
    <property type="entry name" value="Winged helix' DNA-binding domain"/>
    <property type="match status" value="1"/>
</dbReference>
<keyword evidence="3" id="KW-0238">DNA-binding</keyword>
<dbReference type="InterPro" id="IPR058163">
    <property type="entry name" value="LysR-type_TF_proteobact-type"/>
</dbReference>
<evidence type="ECO:0000313" key="7">
    <source>
        <dbReference type="Proteomes" id="UP001557485"/>
    </source>
</evidence>